<reference evidence="3" key="1">
    <citation type="submission" date="2016-03" db="EMBL/GenBank/DDBJ databases">
        <title>Culture-independent genomics supports pathogen discovery for uncultivable bacteria within the genus Chlamydia.</title>
        <authorList>
            <person name="Taylor-Brown A."/>
            <person name="Bachmann N.L."/>
            <person name="Borel N."/>
            <person name="Polkinghorne A."/>
        </authorList>
    </citation>
    <scope>NUCLEOTIDE SEQUENCE [LARGE SCALE GENOMIC DNA]</scope>
    <source>
        <strain evidence="3">2742-308</strain>
    </source>
</reference>
<dbReference type="EMBL" id="CP014639">
    <property type="protein sequence ID" value="ANH78313.1"/>
    <property type="molecule type" value="Genomic_DNA"/>
</dbReference>
<keyword evidence="1" id="KW-1133">Transmembrane helix</keyword>
<gene>
    <name evidence="2" type="ORF">Cs308_0142</name>
</gene>
<feature type="transmembrane region" description="Helical" evidence="1">
    <location>
        <begin position="34"/>
        <end position="59"/>
    </location>
</feature>
<evidence type="ECO:0000313" key="2">
    <source>
        <dbReference type="EMBL" id="ANH78313.1"/>
    </source>
</evidence>
<proteinExistence type="predicted"/>
<accession>A0A1A9HW36</accession>
<protein>
    <submittedName>
        <fullName evidence="2">Uncharacterized protein</fullName>
    </submittedName>
</protein>
<dbReference type="Proteomes" id="UP000078162">
    <property type="component" value="Chromosome"/>
</dbReference>
<keyword evidence="1" id="KW-0472">Membrane</keyword>
<dbReference type="AlphaFoldDB" id="A0A1A9HW36"/>
<feature type="transmembrane region" description="Helical" evidence="1">
    <location>
        <begin position="65"/>
        <end position="92"/>
    </location>
</feature>
<evidence type="ECO:0000313" key="3">
    <source>
        <dbReference type="Proteomes" id="UP000078162"/>
    </source>
</evidence>
<dbReference type="KEGG" id="csaz:Cs308_0142"/>
<organism evidence="2 3">
    <name type="scientific">Candidatus Chlamydia sanziniae</name>
    <dbReference type="NCBI Taxonomy" id="1806891"/>
    <lineage>
        <taxon>Bacteria</taxon>
        <taxon>Pseudomonadati</taxon>
        <taxon>Chlamydiota</taxon>
        <taxon>Chlamydiia</taxon>
        <taxon>Chlamydiales</taxon>
        <taxon>Chlamydiaceae</taxon>
        <taxon>Chlamydia/Chlamydophila group</taxon>
        <taxon>Chlamydia</taxon>
    </lineage>
</organism>
<dbReference type="STRING" id="1806891.Cs308_0142"/>
<keyword evidence="1" id="KW-0812">Transmembrane</keyword>
<sequence length="612" mass="70313">MPYINSSFFECDINSYLNKMSFEQWEHRANRTSFIVISLVVITLIIILLALLVVNGLAFGAGVIYGVYIFQLVGTIVGISLLVGWLAFMYWIRRDSLVARNVISDVYYRGIRSWNLSRGAVIPETKTIDKNLAEPFSKYAIESSLIALCLEHFGSTLPDEPLVRNFRIFRDFRFNSSSLFFSITSKERRRFSYSLNKDAVICEAFINDAAAHQGMIDCYQIIHANRLIRKHGLQGISVISSIMQQVDYPTRPNEGGRQGLVRIYLGARKLSQFTLLIPNYRLPMGPFFVSKYAPHADRKEAAFIQGLEGLLQLCILQKRFFALQWDTVCVDTRKINDNEIECIKIRSMSPKIRKQLGNYGEVATALTQWISALGTEQQLSWLEEKLDTLELPKSLGSPEAEILEDSLNFAVGTSTVPSSSTELQVYNEPEISPEPRVKLTEKEKQMLRQALQVRKSQLDLFISYQESFEEFRRSSNSDEFKAVKTFFNSKATRFRLLSTMSSLHSKIVTQAREKNPATQLRVSTVKSFARWCYKSLRPDLFFENKDYLAHTYMDRDRVVFRGFRVLEPGVEAWYTEESQASEIRDLLAALCREGYLYSFFETEVSNRFSLLV</sequence>
<dbReference type="PATRIC" id="fig|1806891.3.peg.136"/>
<evidence type="ECO:0000256" key="1">
    <source>
        <dbReference type="SAM" id="Phobius"/>
    </source>
</evidence>
<keyword evidence="3" id="KW-1185">Reference proteome</keyword>
<name>A0A1A9HW36_9CHLA</name>
<dbReference type="OrthoDB" id="9812931at2"/>